<keyword evidence="1" id="KW-1133">Transmembrane helix</keyword>
<sequence length="115" mass="11781">MPPRAALAWWGATACWFLGSLLGGRRTPAEAAVPLPVAILAYVVGAGLFALLGYGVHRGVKGTRVASAIVGGLGIVVLVRQLAEDLATGAVVHGAFFLAALLLAATAVVLLLRRR</sequence>
<feature type="transmembrane region" description="Helical" evidence="1">
    <location>
        <begin position="65"/>
        <end position="83"/>
    </location>
</feature>
<reference evidence="3" key="1">
    <citation type="submission" date="2016-10" db="EMBL/GenBank/DDBJ databases">
        <authorList>
            <person name="Varghese N."/>
            <person name="Submissions S."/>
        </authorList>
    </citation>
    <scope>NUCLEOTIDE SEQUENCE [LARGE SCALE GENOMIC DNA]</scope>
    <source>
        <strain evidence="3">DSM 44654</strain>
    </source>
</reference>
<dbReference type="Proteomes" id="UP000198878">
    <property type="component" value="Unassembled WGS sequence"/>
</dbReference>
<dbReference type="AlphaFoldDB" id="A0A1H5QLH1"/>
<feature type="transmembrane region" description="Helical" evidence="1">
    <location>
        <begin position="89"/>
        <end position="112"/>
    </location>
</feature>
<feature type="transmembrane region" description="Helical" evidence="1">
    <location>
        <begin position="33"/>
        <end position="53"/>
    </location>
</feature>
<organism evidence="2 3">
    <name type="scientific">Amycolatopsis pretoriensis</name>
    <dbReference type="NCBI Taxonomy" id="218821"/>
    <lineage>
        <taxon>Bacteria</taxon>
        <taxon>Bacillati</taxon>
        <taxon>Actinomycetota</taxon>
        <taxon>Actinomycetes</taxon>
        <taxon>Pseudonocardiales</taxon>
        <taxon>Pseudonocardiaceae</taxon>
        <taxon>Amycolatopsis</taxon>
    </lineage>
</organism>
<dbReference type="STRING" id="218821.SAMN05421837_103127"/>
<evidence type="ECO:0000256" key="1">
    <source>
        <dbReference type="SAM" id="Phobius"/>
    </source>
</evidence>
<name>A0A1H5QLH1_9PSEU</name>
<dbReference type="OrthoDB" id="9928510at2"/>
<proteinExistence type="predicted"/>
<keyword evidence="1" id="KW-0472">Membrane</keyword>
<keyword evidence="1" id="KW-0812">Transmembrane</keyword>
<keyword evidence="3" id="KW-1185">Reference proteome</keyword>
<dbReference type="PROSITE" id="PS51257">
    <property type="entry name" value="PROKAR_LIPOPROTEIN"/>
    <property type="match status" value="1"/>
</dbReference>
<evidence type="ECO:0000313" key="2">
    <source>
        <dbReference type="EMBL" id="SEF26201.1"/>
    </source>
</evidence>
<gene>
    <name evidence="2" type="ORF">SAMN05421837_103127</name>
</gene>
<accession>A0A1H5QLH1</accession>
<dbReference type="EMBL" id="FNUJ01000003">
    <property type="protein sequence ID" value="SEF26201.1"/>
    <property type="molecule type" value="Genomic_DNA"/>
</dbReference>
<dbReference type="RefSeq" id="WP_086676286.1">
    <property type="nucleotide sequence ID" value="NZ_FNUJ01000003.1"/>
</dbReference>
<evidence type="ECO:0000313" key="3">
    <source>
        <dbReference type="Proteomes" id="UP000198878"/>
    </source>
</evidence>
<protein>
    <submittedName>
        <fullName evidence="2">Uncharacterized protein</fullName>
    </submittedName>
</protein>